<keyword evidence="2 9" id="KW-0378">Hydrolase</keyword>
<evidence type="ECO:0000256" key="5">
    <source>
        <dbReference type="ARBA" id="ARBA00023235"/>
    </source>
</evidence>
<accession>T0PFU6</accession>
<dbReference type="Pfam" id="PF13361">
    <property type="entry name" value="UvrD_C"/>
    <property type="match status" value="2"/>
</dbReference>
<sequence length="712" mass="80384">MTVQSPKVALSDGFLGAFARIPKAQQKKVQEFISKFRQDPTSNGLNYEKIHDARSPNVHSVRIDQTYRGIVLKPEQGTIYLLMWVDKHDEAYDWARRHDCSIHPLTGAIQVVDTSYIKVEPEVESAQPADVKPTKIFAAYTTEQILALGVPTVFIEQVMALTDVADFNLLEKVMPAEAWEPLHWLVEGLDYQEVLEEFNDHPDTPVDTNDFAEAIARSKRRFHVVENEQELIQMLNAPLEKWRVFLHPSQRKLVESPATGPVRVLGGAGTGKTVVAMHRARWLAQRLTDQPGKKVLFTTFTRNLAADIRANLQRLCSREEMARIEVVNIDAWMTEQLKRHGYDFKVVYDSDEGRRRCWKYALQLAPSELGLPDGFYAEEWQRVVQPNAVYTRDEYLKVSRLGRGTALSRIQRAKIWPVFEEFRSQMDRAKLREMGDAMHEAIVLFKEKQLQLPYSNIVVDEAQDIGSPAFTLIRSLVPDSANDLFIVGDGHQRIYRNKVVLGQCGINVRGRRSKKLKINYRTTEETRQFAVALLTGVNVDNLDGEQDASNDYLSLLHGEKPIITHSADFKAEADTIVKQAKALLADGVRSQDICLTARTRHAYERYATALNSEGIPTFVLGQDSSDNDQQEGVRIATMHRIKGLEFQYVFLAGINDGVVPEPKAIASDDPVEQRDALFNERALLHVAATRAIKGLFVSSNGKPSSLLPDVNA</sequence>
<dbReference type="InterPro" id="IPR014016">
    <property type="entry name" value="UvrD-like_ATP-bd"/>
</dbReference>
<evidence type="ECO:0000256" key="6">
    <source>
        <dbReference type="ARBA" id="ARBA00034617"/>
    </source>
</evidence>
<reference evidence="12" key="1">
    <citation type="journal article" date="2018" name="BMC Genomics">
        <title>The complete and fully assembled genome sequence of Aeromonas salmonicida subsp. pectinolytica and its comparative analysis with other Aeromonas species: investigation of the mobilome in environmental and pathogenic strains.</title>
        <authorList>
            <person name="Pfeiffer F."/>
            <person name="Zamora-Lagos M.A."/>
            <person name="Blettinger M."/>
            <person name="Yeroslaviz A."/>
            <person name="Dahl A."/>
            <person name="Gruber S."/>
            <person name="Habermann B.H."/>
        </authorList>
    </citation>
    <scope>NUCLEOTIDE SEQUENCE [LARGE SCALE GENOMIC DNA]</scope>
    <source>
        <strain evidence="12">34mel</strain>
    </source>
</reference>
<evidence type="ECO:0000256" key="4">
    <source>
        <dbReference type="ARBA" id="ARBA00022840"/>
    </source>
</evidence>
<keyword evidence="1 9" id="KW-0547">Nucleotide-binding</keyword>
<feature type="domain" description="UvrD-like helicase ATP-binding" evidence="10">
    <location>
        <begin position="245"/>
        <end position="523"/>
    </location>
</feature>
<dbReference type="SUPFAM" id="SSF143011">
    <property type="entry name" value="RelE-like"/>
    <property type="match status" value="1"/>
</dbReference>
<protein>
    <recommendedName>
        <fullName evidence="7">DNA 3'-5' helicase</fullName>
        <ecNumber evidence="7">5.6.2.4</ecNumber>
    </recommendedName>
</protein>
<dbReference type="EC" id="5.6.2.4" evidence="7"/>
<dbReference type="PROSITE" id="PS51198">
    <property type="entry name" value="UVRD_HELICASE_ATP_BIND"/>
    <property type="match status" value="1"/>
</dbReference>
<evidence type="ECO:0000256" key="3">
    <source>
        <dbReference type="ARBA" id="ARBA00022806"/>
    </source>
</evidence>
<dbReference type="RefSeq" id="WP_021140676.1">
    <property type="nucleotide sequence ID" value="NZ_ARYZ02000074.1"/>
</dbReference>
<organism evidence="11 12">
    <name type="scientific">Aeromonas salmonicida subsp. pectinolytica 34mel</name>
    <dbReference type="NCBI Taxonomy" id="1324960"/>
    <lineage>
        <taxon>Bacteria</taxon>
        <taxon>Pseudomonadati</taxon>
        <taxon>Pseudomonadota</taxon>
        <taxon>Gammaproteobacteria</taxon>
        <taxon>Aeromonadales</taxon>
        <taxon>Aeromonadaceae</taxon>
        <taxon>Aeromonas</taxon>
    </lineage>
</organism>
<dbReference type="AlphaFoldDB" id="T0PFU6"/>
<dbReference type="GO" id="GO:0000725">
    <property type="term" value="P:recombinational repair"/>
    <property type="evidence" value="ECO:0007669"/>
    <property type="project" value="TreeGrafter"/>
</dbReference>
<keyword evidence="4 9" id="KW-0067">ATP-binding</keyword>
<evidence type="ECO:0000256" key="8">
    <source>
        <dbReference type="ARBA" id="ARBA00048988"/>
    </source>
</evidence>
<evidence type="ECO:0000256" key="7">
    <source>
        <dbReference type="ARBA" id="ARBA00034808"/>
    </source>
</evidence>
<dbReference type="InterPro" id="IPR000212">
    <property type="entry name" value="DNA_helicase_UvrD/REP"/>
</dbReference>
<dbReference type="GO" id="GO:0016887">
    <property type="term" value="F:ATP hydrolysis activity"/>
    <property type="evidence" value="ECO:0007669"/>
    <property type="project" value="RHEA"/>
</dbReference>
<dbReference type="EMBL" id="CP022426">
    <property type="protein sequence ID" value="ATP09218.1"/>
    <property type="molecule type" value="Genomic_DNA"/>
</dbReference>
<dbReference type="GO" id="GO:0043138">
    <property type="term" value="F:3'-5' DNA helicase activity"/>
    <property type="evidence" value="ECO:0007669"/>
    <property type="project" value="UniProtKB-EC"/>
</dbReference>
<gene>
    <name evidence="11" type="ORF">Asalp_20250</name>
</gene>
<dbReference type="PANTHER" id="PTHR11070:SF45">
    <property type="entry name" value="DNA 3'-5' HELICASE"/>
    <property type="match status" value="1"/>
</dbReference>
<evidence type="ECO:0000256" key="9">
    <source>
        <dbReference type="PROSITE-ProRule" id="PRU00560"/>
    </source>
</evidence>
<dbReference type="OrthoDB" id="5298826at2"/>
<dbReference type="PANTHER" id="PTHR11070">
    <property type="entry name" value="UVRD / RECB / PCRA DNA HELICASE FAMILY MEMBER"/>
    <property type="match status" value="1"/>
</dbReference>
<feature type="binding site" evidence="9">
    <location>
        <begin position="266"/>
        <end position="273"/>
    </location>
    <ligand>
        <name>ATP</name>
        <dbReference type="ChEBI" id="CHEBI:30616"/>
    </ligand>
</feature>
<dbReference type="Pfam" id="PF00580">
    <property type="entry name" value="UvrD-helicase"/>
    <property type="match status" value="1"/>
</dbReference>
<evidence type="ECO:0000256" key="2">
    <source>
        <dbReference type="ARBA" id="ARBA00022801"/>
    </source>
</evidence>
<dbReference type="GO" id="GO:0005524">
    <property type="term" value="F:ATP binding"/>
    <property type="evidence" value="ECO:0007669"/>
    <property type="project" value="UniProtKB-UniRule"/>
</dbReference>
<dbReference type="Gene3D" id="3.40.50.300">
    <property type="entry name" value="P-loop containing nucleotide triphosphate hydrolases"/>
    <property type="match status" value="2"/>
</dbReference>
<dbReference type="InterPro" id="IPR035093">
    <property type="entry name" value="RelE/ParE_toxin_dom_sf"/>
</dbReference>
<dbReference type="Proteomes" id="UP000222916">
    <property type="component" value="Chromosome"/>
</dbReference>
<evidence type="ECO:0000259" key="10">
    <source>
        <dbReference type="PROSITE" id="PS51198"/>
    </source>
</evidence>
<proteinExistence type="predicted"/>
<comment type="catalytic activity">
    <reaction evidence="8">
        <text>ATP + H2O = ADP + phosphate + H(+)</text>
        <dbReference type="Rhea" id="RHEA:13065"/>
        <dbReference type="ChEBI" id="CHEBI:15377"/>
        <dbReference type="ChEBI" id="CHEBI:15378"/>
        <dbReference type="ChEBI" id="CHEBI:30616"/>
        <dbReference type="ChEBI" id="CHEBI:43474"/>
        <dbReference type="ChEBI" id="CHEBI:456216"/>
        <dbReference type="EC" id="5.6.2.4"/>
    </reaction>
</comment>
<keyword evidence="5" id="KW-0413">Isomerase</keyword>
<dbReference type="InterPro" id="IPR014017">
    <property type="entry name" value="DNA_helicase_UvrD-like_C"/>
</dbReference>
<evidence type="ECO:0000313" key="12">
    <source>
        <dbReference type="Proteomes" id="UP000222916"/>
    </source>
</evidence>
<evidence type="ECO:0000256" key="1">
    <source>
        <dbReference type="ARBA" id="ARBA00022741"/>
    </source>
</evidence>
<dbReference type="InterPro" id="IPR027417">
    <property type="entry name" value="P-loop_NTPase"/>
</dbReference>
<name>T0PFU6_AERSA</name>
<keyword evidence="3 9" id="KW-0347">Helicase</keyword>
<evidence type="ECO:0000313" key="11">
    <source>
        <dbReference type="EMBL" id="ATP09218.1"/>
    </source>
</evidence>
<dbReference type="GO" id="GO:0003677">
    <property type="term" value="F:DNA binding"/>
    <property type="evidence" value="ECO:0007669"/>
    <property type="project" value="InterPro"/>
</dbReference>
<comment type="catalytic activity">
    <reaction evidence="6">
        <text>Couples ATP hydrolysis with the unwinding of duplex DNA by translocating in the 3'-5' direction.</text>
        <dbReference type="EC" id="5.6.2.4"/>
    </reaction>
</comment>
<dbReference type="SUPFAM" id="SSF52540">
    <property type="entry name" value="P-loop containing nucleoside triphosphate hydrolases"/>
    <property type="match status" value="1"/>
</dbReference>